<dbReference type="Proteomes" id="UP001229244">
    <property type="component" value="Unassembled WGS sequence"/>
</dbReference>
<evidence type="ECO:0000256" key="1">
    <source>
        <dbReference type="SAM" id="MobiDB-lite"/>
    </source>
</evidence>
<keyword evidence="3" id="KW-1185">Reference proteome</keyword>
<dbReference type="EMBL" id="JAUSUL010000005">
    <property type="protein sequence ID" value="MDQ0317324.1"/>
    <property type="molecule type" value="Genomic_DNA"/>
</dbReference>
<dbReference type="AlphaFoldDB" id="A0AAE4AW28"/>
<protein>
    <submittedName>
        <fullName evidence="2">Uncharacterized protein</fullName>
    </submittedName>
</protein>
<gene>
    <name evidence="2" type="ORF">J2S73_003808</name>
</gene>
<evidence type="ECO:0000313" key="3">
    <source>
        <dbReference type="Proteomes" id="UP001229244"/>
    </source>
</evidence>
<evidence type="ECO:0000313" key="2">
    <source>
        <dbReference type="EMBL" id="MDQ0317324.1"/>
    </source>
</evidence>
<comment type="caution">
    <text evidence="2">The sequence shown here is derived from an EMBL/GenBank/DDBJ whole genome shotgun (WGS) entry which is preliminary data.</text>
</comment>
<reference evidence="2" key="1">
    <citation type="submission" date="2023-07" db="EMBL/GenBank/DDBJ databases">
        <title>Genomic Encyclopedia of Type Strains, Phase IV (KMG-IV): sequencing the most valuable type-strain genomes for metagenomic binning, comparative biology and taxonomic classification.</title>
        <authorList>
            <person name="Goeker M."/>
        </authorList>
    </citation>
    <scope>NUCLEOTIDE SEQUENCE</scope>
    <source>
        <strain evidence="2">DSM 21202</strain>
    </source>
</reference>
<sequence>MRTILILFVAIAALLGIVMLTLAVRDGGFEQAGRIVDQEVGEAGEDAQRMMERAGDSIEQATDEAAGETAPAN</sequence>
<accession>A0AAE4AW28</accession>
<feature type="region of interest" description="Disordered" evidence="1">
    <location>
        <begin position="53"/>
        <end position="73"/>
    </location>
</feature>
<organism evidence="2 3">
    <name type="scientific">Amorphus orientalis</name>
    <dbReference type="NCBI Taxonomy" id="649198"/>
    <lineage>
        <taxon>Bacteria</taxon>
        <taxon>Pseudomonadati</taxon>
        <taxon>Pseudomonadota</taxon>
        <taxon>Alphaproteobacteria</taxon>
        <taxon>Hyphomicrobiales</taxon>
        <taxon>Amorphaceae</taxon>
        <taxon>Amorphus</taxon>
    </lineage>
</organism>
<dbReference type="RefSeq" id="WP_306887242.1">
    <property type="nucleotide sequence ID" value="NZ_JAUSUL010000005.1"/>
</dbReference>
<proteinExistence type="predicted"/>
<name>A0AAE4AW28_9HYPH</name>